<evidence type="ECO:0000256" key="1">
    <source>
        <dbReference type="SAM" id="MobiDB-lite"/>
    </source>
</evidence>
<sequence length="429" mass="43491">MSEEKLTVAELLARAGREAEPTDGRRRRRRRSLEEGGISVADLTGKHRRVEAEGPRRAAHAAPEPEAEQPAPAAPAPEPAEPAPAPAPAPEPAAPAEPAEPEPAPEPAPVAEAAPAEPPAAAAPAAPAAPAAGERTPDIGVPEAIPVAPEPVLAAPGGEEITFTFTALHDADTASTPVAEPGPLAREALGEPPAPTPTPAAADAAPGEPAVPSFAAHRPAAPAAPEAPEAPEEPEPATPADARTDVQPVIRDDADYPPARPEAPEAPEAEEVPEARAFAGGSAPLGRAAAEAPVREERPDPDAGVAAARTPGVEADGEATTSAAPVKATKATKADRAEPVELEDNSLSIALLIVQVIVGLIAGAFLFLVFSFLWTAMPPIAVALIAAAVVIGMVALANALRRRRDRFTPVLAGIVGLALTFGPYVLTLL</sequence>
<keyword evidence="2" id="KW-0472">Membrane</keyword>
<proteinExistence type="predicted"/>
<feature type="compositionally biased region" description="Low complexity" evidence="1">
    <location>
        <begin position="109"/>
        <end position="132"/>
    </location>
</feature>
<feature type="region of interest" description="Disordered" evidence="1">
    <location>
        <begin position="166"/>
        <end position="325"/>
    </location>
</feature>
<organism evidence="3 4">
    <name type="scientific">Corynebacterium sphenisci DSM 44792</name>
    <dbReference type="NCBI Taxonomy" id="1437874"/>
    <lineage>
        <taxon>Bacteria</taxon>
        <taxon>Bacillati</taxon>
        <taxon>Actinomycetota</taxon>
        <taxon>Actinomycetes</taxon>
        <taxon>Mycobacteriales</taxon>
        <taxon>Corynebacteriaceae</taxon>
        <taxon>Corynebacterium</taxon>
    </lineage>
</organism>
<dbReference type="PRINTS" id="PR01217">
    <property type="entry name" value="PRICHEXTENSN"/>
</dbReference>
<feature type="compositionally biased region" description="Low complexity" evidence="1">
    <location>
        <begin position="199"/>
        <end position="212"/>
    </location>
</feature>
<keyword evidence="2" id="KW-0812">Transmembrane</keyword>
<evidence type="ECO:0000313" key="4">
    <source>
        <dbReference type="Proteomes" id="UP000185469"/>
    </source>
</evidence>
<evidence type="ECO:0000256" key="2">
    <source>
        <dbReference type="SAM" id="Phobius"/>
    </source>
</evidence>
<dbReference type="AlphaFoldDB" id="A0A1L7CVT4"/>
<feature type="compositionally biased region" description="Basic and acidic residues" evidence="1">
    <location>
        <begin position="15"/>
        <end position="24"/>
    </location>
</feature>
<dbReference type="STRING" id="1437874.CSPHI_01125"/>
<dbReference type="RefSeq" id="WP_075691117.1">
    <property type="nucleotide sequence ID" value="NZ_CP009248.1"/>
</dbReference>
<dbReference type="KEGG" id="csph:CSPHI_01125"/>
<accession>A0A1L7CVT4</accession>
<keyword evidence="2" id="KW-1133">Transmembrane helix</keyword>
<dbReference type="EMBL" id="CP009248">
    <property type="protein sequence ID" value="APT89918.1"/>
    <property type="molecule type" value="Genomic_DNA"/>
</dbReference>
<dbReference type="Proteomes" id="UP000185469">
    <property type="component" value="Chromosome"/>
</dbReference>
<evidence type="ECO:0000313" key="3">
    <source>
        <dbReference type="EMBL" id="APT89918.1"/>
    </source>
</evidence>
<dbReference type="OrthoDB" id="4428184at2"/>
<protein>
    <submittedName>
        <fullName evidence="3">Uncharacterized protein</fullName>
    </submittedName>
</protein>
<reference evidence="3 4" key="1">
    <citation type="submission" date="2014-08" db="EMBL/GenBank/DDBJ databases">
        <title>Complete genome sequence of Corynebacterium sphenisci CECT 5990(T) (=DSM 44792(T)), isolated from healthy wild penguins.</title>
        <authorList>
            <person name="Ruckert C."/>
            <person name="Albersmeier A."/>
            <person name="Winkler A."/>
            <person name="Kalinowski J."/>
        </authorList>
    </citation>
    <scope>NUCLEOTIDE SEQUENCE [LARGE SCALE GENOMIC DNA]</scope>
    <source>
        <strain evidence="3 4">DSM 44792</strain>
    </source>
</reference>
<feature type="compositionally biased region" description="Low complexity" evidence="1">
    <location>
        <begin position="60"/>
        <end position="71"/>
    </location>
</feature>
<keyword evidence="4" id="KW-1185">Reference proteome</keyword>
<feature type="compositionally biased region" description="Pro residues" evidence="1">
    <location>
        <begin position="72"/>
        <end position="95"/>
    </location>
</feature>
<feature type="transmembrane region" description="Helical" evidence="2">
    <location>
        <begin position="407"/>
        <end position="426"/>
    </location>
</feature>
<feature type="transmembrane region" description="Helical" evidence="2">
    <location>
        <begin position="380"/>
        <end position="400"/>
    </location>
</feature>
<name>A0A1L7CVT4_9CORY</name>
<feature type="transmembrane region" description="Helical" evidence="2">
    <location>
        <begin position="349"/>
        <end position="374"/>
    </location>
</feature>
<feature type="region of interest" description="Disordered" evidence="1">
    <location>
        <begin position="12"/>
        <end position="145"/>
    </location>
</feature>
<gene>
    <name evidence="3" type="ORF">CSPHI_01125</name>
</gene>